<evidence type="ECO:0000313" key="2">
    <source>
        <dbReference type="Proteomes" id="UP000275199"/>
    </source>
</evidence>
<comment type="caution">
    <text evidence="1">The sequence shown here is derived from an EMBL/GenBank/DDBJ whole genome shotgun (WGS) entry which is preliminary data.</text>
</comment>
<dbReference type="EMBL" id="RKKU01000024">
    <property type="protein sequence ID" value="ROZ82162.1"/>
    <property type="molecule type" value="Genomic_DNA"/>
</dbReference>
<evidence type="ECO:0000313" key="1">
    <source>
        <dbReference type="EMBL" id="ROZ82162.1"/>
    </source>
</evidence>
<sequence>MQENSSHRNKFSPLLILVHPGSVCGSADMNLCDEADAAREAVIDELNGWSGSILVLDGWLSDELGLYPLLKKAIDDAISRSPMLAERLEADDPEHAEIAVNHLAQLRVPLDTPISLTGAWYEPDFDSGCVLHTQQGLLEAGYTNVKVMQSAAVL</sequence>
<protein>
    <submittedName>
        <fullName evidence="1">Uncharacterized protein</fullName>
    </submittedName>
</protein>
<organism evidence="1 2">
    <name type="scientific">Pseudomonas neustonica</name>
    <dbReference type="NCBI Taxonomy" id="2487346"/>
    <lineage>
        <taxon>Bacteria</taxon>
        <taxon>Pseudomonadati</taxon>
        <taxon>Pseudomonadota</taxon>
        <taxon>Gammaproteobacteria</taxon>
        <taxon>Pseudomonadales</taxon>
        <taxon>Pseudomonadaceae</taxon>
        <taxon>Pseudomonas</taxon>
    </lineage>
</organism>
<gene>
    <name evidence="1" type="ORF">EF096_16015</name>
</gene>
<proteinExistence type="predicted"/>
<dbReference type="Proteomes" id="UP000275199">
    <property type="component" value="Unassembled WGS sequence"/>
</dbReference>
<dbReference type="RefSeq" id="WP_123890791.1">
    <property type="nucleotide sequence ID" value="NZ_RKKU01000024.1"/>
</dbReference>
<keyword evidence="2" id="KW-1185">Reference proteome</keyword>
<accession>A0ABX9XEV4</accession>
<reference evidence="1 2" key="1">
    <citation type="submission" date="2018-11" db="EMBL/GenBank/DDBJ databases">
        <authorList>
            <person name="Jang G.I."/>
            <person name="Hwang C.Y."/>
        </authorList>
    </citation>
    <scope>NUCLEOTIDE SEQUENCE [LARGE SCALE GENOMIC DNA]</scope>
    <source>
        <strain evidence="1 2">SSM26</strain>
    </source>
</reference>
<name>A0ABX9XEV4_9PSED</name>